<evidence type="ECO:0000259" key="1">
    <source>
        <dbReference type="PROSITE" id="PS51084"/>
    </source>
</evidence>
<dbReference type="PANTHER" id="PTHR23089">
    <property type="entry name" value="HISTIDINE TRIAD HIT PROTEIN"/>
    <property type="match status" value="1"/>
</dbReference>
<dbReference type="InterPro" id="IPR019808">
    <property type="entry name" value="Histidine_triad_CS"/>
</dbReference>
<dbReference type="Pfam" id="PF01230">
    <property type="entry name" value="HIT"/>
    <property type="match status" value="1"/>
</dbReference>
<accession>X0X0F1</accession>
<dbReference type="PRINTS" id="PR00332">
    <property type="entry name" value="HISTRIAD"/>
</dbReference>
<comment type="caution">
    <text evidence="2">The sequence shown here is derived from an EMBL/GenBank/DDBJ whole genome shotgun (WGS) entry which is preliminary data.</text>
</comment>
<dbReference type="InterPro" id="IPR011146">
    <property type="entry name" value="HIT-like"/>
</dbReference>
<dbReference type="GO" id="GO:0003824">
    <property type="term" value="F:catalytic activity"/>
    <property type="evidence" value="ECO:0007669"/>
    <property type="project" value="InterPro"/>
</dbReference>
<dbReference type="EMBL" id="BARS01038077">
    <property type="protein sequence ID" value="GAG18461.1"/>
    <property type="molecule type" value="Genomic_DNA"/>
</dbReference>
<sequence length="119" mass="13254">MTDCIFCKIAQGEIPADIVYKEEDFIVFRDIEPKAPVHILIIPKKHIVSVNHLEQEDKDLIGRLFLVTKKVAESIGLKEKGYKLVFNVGKGGGQTVDHLHLHLLGGWGSPEETDIPGMP</sequence>
<protein>
    <recommendedName>
        <fullName evidence="1">HIT domain-containing protein</fullName>
    </recommendedName>
</protein>
<dbReference type="Gene3D" id="3.30.428.10">
    <property type="entry name" value="HIT-like"/>
    <property type="match status" value="1"/>
</dbReference>
<organism evidence="2">
    <name type="scientific">marine sediment metagenome</name>
    <dbReference type="NCBI Taxonomy" id="412755"/>
    <lineage>
        <taxon>unclassified sequences</taxon>
        <taxon>metagenomes</taxon>
        <taxon>ecological metagenomes</taxon>
    </lineage>
</organism>
<gene>
    <name evidence="2" type="ORF">S01H1_58290</name>
</gene>
<feature type="domain" description="HIT" evidence="1">
    <location>
        <begin position="5"/>
        <end position="115"/>
    </location>
</feature>
<dbReference type="InterPro" id="IPR001310">
    <property type="entry name" value="Histidine_triad_HIT"/>
</dbReference>
<dbReference type="InterPro" id="IPR036265">
    <property type="entry name" value="HIT-like_sf"/>
</dbReference>
<dbReference type="AlphaFoldDB" id="X0X0F1"/>
<dbReference type="CDD" id="cd01276">
    <property type="entry name" value="PKCI_related"/>
    <property type="match status" value="1"/>
</dbReference>
<name>X0X0F1_9ZZZZ</name>
<dbReference type="PROSITE" id="PS51084">
    <property type="entry name" value="HIT_2"/>
    <property type="match status" value="1"/>
</dbReference>
<dbReference type="SUPFAM" id="SSF54197">
    <property type="entry name" value="HIT-like"/>
    <property type="match status" value="1"/>
</dbReference>
<proteinExistence type="predicted"/>
<reference evidence="2" key="1">
    <citation type="journal article" date="2014" name="Front. Microbiol.">
        <title>High frequency of phylogenetically diverse reductive dehalogenase-homologous genes in deep subseafloor sedimentary metagenomes.</title>
        <authorList>
            <person name="Kawai M."/>
            <person name="Futagami T."/>
            <person name="Toyoda A."/>
            <person name="Takaki Y."/>
            <person name="Nishi S."/>
            <person name="Hori S."/>
            <person name="Arai W."/>
            <person name="Tsubouchi T."/>
            <person name="Morono Y."/>
            <person name="Uchiyama I."/>
            <person name="Ito T."/>
            <person name="Fujiyama A."/>
            <person name="Inagaki F."/>
            <person name="Takami H."/>
        </authorList>
    </citation>
    <scope>NUCLEOTIDE SEQUENCE</scope>
    <source>
        <strain evidence="2">Expedition CK06-06</strain>
    </source>
</reference>
<evidence type="ECO:0000313" key="2">
    <source>
        <dbReference type="EMBL" id="GAG18461.1"/>
    </source>
</evidence>
<dbReference type="PROSITE" id="PS00892">
    <property type="entry name" value="HIT_1"/>
    <property type="match status" value="1"/>
</dbReference>